<dbReference type="InterPro" id="IPR038770">
    <property type="entry name" value="Na+/solute_symporter_sf"/>
</dbReference>
<feature type="transmembrane region" description="Helical" evidence="8">
    <location>
        <begin position="195"/>
        <end position="218"/>
    </location>
</feature>
<dbReference type="EMBL" id="CP029353">
    <property type="protein sequence ID" value="AWK87597.1"/>
    <property type="molecule type" value="Genomic_DNA"/>
</dbReference>
<keyword evidence="6 8" id="KW-1133">Transmembrane helix</keyword>
<feature type="transmembrane region" description="Helical" evidence="8">
    <location>
        <begin position="125"/>
        <end position="146"/>
    </location>
</feature>
<evidence type="ECO:0000256" key="8">
    <source>
        <dbReference type="SAM" id="Phobius"/>
    </source>
</evidence>
<dbReference type="KEGG" id="azz:DEW08_16450"/>
<organism evidence="9 10">
    <name type="scientific">Azospirillum thermophilum</name>
    <dbReference type="NCBI Taxonomy" id="2202148"/>
    <lineage>
        <taxon>Bacteria</taxon>
        <taxon>Pseudomonadati</taxon>
        <taxon>Pseudomonadota</taxon>
        <taxon>Alphaproteobacteria</taxon>
        <taxon>Rhodospirillales</taxon>
        <taxon>Azospirillaceae</taxon>
        <taxon>Azospirillum</taxon>
    </lineage>
</organism>
<feature type="transmembrane region" description="Helical" evidence="8">
    <location>
        <begin position="65"/>
        <end position="87"/>
    </location>
</feature>
<keyword evidence="5 8" id="KW-0812">Transmembrane</keyword>
<dbReference type="Pfam" id="PF03547">
    <property type="entry name" value="Mem_trans"/>
    <property type="match status" value="2"/>
</dbReference>
<evidence type="ECO:0000256" key="1">
    <source>
        <dbReference type="ARBA" id="ARBA00004651"/>
    </source>
</evidence>
<dbReference type="RefSeq" id="WP_109328918.1">
    <property type="nucleotide sequence ID" value="NZ_CP029353.1"/>
</dbReference>
<gene>
    <name evidence="9" type="ORF">DEW08_16450</name>
</gene>
<reference evidence="10" key="1">
    <citation type="submission" date="2018-05" db="EMBL/GenBank/DDBJ databases">
        <title>Azospirillum thermophila sp. nov., a novel isolated from hot spring.</title>
        <authorList>
            <person name="Zhao Z."/>
        </authorList>
    </citation>
    <scope>NUCLEOTIDE SEQUENCE [LARGE SCALE GENOMIC DNA]</scope>
    <source>
        <strain evidence="10">CFH 70021</strain>
    </source>
</reference>
<comment type="subcellular location">
    <subcellularLocation>
        <location evidence="1">Cell membrane</location>
        <topology evidence="1">Multi-pass membrane protein</topology>
    </subcellularLocation>
</comment>
<feature type="transmembrane region" description="Helical" evidence="8">
    <location>
        <begin position="6"/>
        <end position="22"/>
    </location>
</feature>
<dbReference type="GO" id="GO:0055085">
    <property type="term" value="P:transmembrane transport"/>
    <property type="evidence" value="ECO:0007669"/>
    <property type="project" value="InterPro"/>
</dbReference>
<dbReference type="AlphaFoldDB" id="A0A2S2CTI9"/>
<keyword evidence="3" id="KW-0813">Transport</keyword>
<feature type="transmembrane region" description="Helical" evidence="8">
    <location>
        <begin position="230"/>
        <end position="253"/>
    </location>
</feature>
<evidence type="ECO:0000256" key="3">
    <source>
        <dbReference type="ARBA" id="ARBA00022448"/>
    </source>
</evidence>
<evidence type="ECO:0000313" key="10">
    <source>
        <dbReference type="Proteomes" id="UP000245629"/>
    </source>
</evidence>
<dbReference type="OrthoDB" id="9810457at2"/>
<feature type="transmembrane region" description="Helical" evidence="8">
    <location>
        <begin position="259"/>
        <end position="279"/>
    </location>
</feature>
<evidence type="ECO:0000313" key="9">
    <source>
        <dbReference type="EMBL" id="AWK87597.1"/>
    </source>
</evidence>
<dbReference type="InterPro" id="IPR004776">
    <property type="entry name" value="Mem_transp_PIN-like"/>
</dbReference>
<keyword evidence="4" id="KW-1003">Cell membrane</keyword>
<evidence type="ECO:0000256" key="2">
    <source>
        <dbReference type="ARBA" id="ARBA00010145"/>
    </source>
</evidence>
<evidence type="ECO:0000256" key="4">
    <source>
        <dbReference type="ARBA" id="ARBA00022475"/>
    </source>
</evidence>
<evidence type="ECO:0000256" key="7">
    <source>
        <dbReference type="ARBA" id="ARBA00023136"/>
    </source>
</evidence>
<proteinExistence type="inferred from homology"/>
<dbReference type="Gene3D" id="1.20.1530.20">
    <property type="match status" value="1"/>
</dbReference>
<name>A0A2S2CTI9_9PROT</name>
<protein>
    <submittedName>
        <fullName evidence="9">AEC family transporter</fullName>
    </submittedName>
</protein>
<sequence>MSVVLNVALPVFSIILAGVLSGKAKLLGPASSEALNKFVYWMALPPVLFLGTARRSLPEIFNGPFIGAFLGAMLAVYALGALIGWLVHRERTQIRCMQGLTAAFSNTGYMGIPLFLAAFGPDHLAPAILATVIMSAIMVGIAVVWIEFANSHGHGIGKALGDVGRALAKNPLIISTLLGIAWSALLSGVPVPRPVATFCELMGAAAGPCALFAIGLFLAGRSLKADLVEVGWISALKLLVQPALTWALTMTLFPLDPFWTGSAIILAGLPTGALTFVVATQYGLYVERTSSAILVSTVLSVVTLSALLAVYAPAG</sequence>
<feature type="transmembrane region" description="Helical" evidence="8">
    <location>
        <begin position="99"/>
        <end position="119"/>
    </location>
</feature>
<accession>A0A2S2CTI9</accession>
<feature type="transmembrane region" description="Helical" evidence="8">
    <location>
        <begin position="167"/>
        <end position="189"/>
    </location>
</feature>
<dbReference type="PANTHER" id="PTHR36838:SF3">
    <property type="entry name" value="TRANSPORTER AUXIN EFFLUX CARRIER EC FAMILY"/>
    <property type="match status" value="1"/>
</dbReference>
<comment type="similarity">
    <text evidence="2">Belongs to the auxin efflux carrier (TC 2.A.69) family.</text>
</comment>
<feature type="transmembrane region" description="Helical" evidence="8">
    <location>
        <begin position="291"/>
        <end position="312"/>
    </location>
</feature>
<keyword evidence="7 8" id="KW-0472">Membrane</keyword>
<dbReference type="GO" id="GO:0005886">
    <property type="term" value="C:plasma membrane"/>
    <property type="evidence" value="ECO:0007669"/>
    <property type="project" value="UniProtKB-SubCell"/>
</dbReference>
<keyword evidence="10" id="KW-1185">Reference proteome</keyword>
<dbReference type="Proteomes" id="UP000245629">
    <property type="component" value="Chromosome 2"/>
</dbReference>
<dbReference type="PANTHER" id="PTHR36838">
    <property type="entry name" value="AUXIN EFFLUX CARRIER FAMILY PROTEIN"/>
    <property type="match status" value="1"/>
</dbReference>
<evidence type="ECO:0000256" key="6">
    <source>
        <dbReference type="ARBA" id="ARBA00022989"/>
    </source>
</evidence>
<evidence type="ECO:0000256" key="5">
    <source>
        <dbReference type="ARBA" id="ARBA00022692"/>
    </source>
</evidence>